<sequence length="77" mass="8922">MAHLQLVKQTSSGLLLPATPESGDFLRSVKIGEWIHADFKRVRNYAFHKRFFKLLQLGFDYWTLKGGTVTSREQKLI</sequence>
<evidence type="ECO:0000313" key="1">
    <source>
        <dbReference type="EMBL" id="ECV3654008.1"/>
    </source>
</evidence>
<proteinExistence type="predicted"/>
<name>A0A608G9T4_SALET</name>
<accession>A0A608G9T4</accession>
<dbReference type="AlphaFoldDB" id="A0A608G9T4"/>
<comment type="caution">
    <text evidence="1">The sequence shown here is derived from an EMBL/GenBank/DDBJ whole genome shotgun (WGS) entry which is preliminary data.</text>
</comment>
<dbReference type="InterPro" id="IPR009797">
    <property type="entry name" value="DUF1367"/>
</dbReference>
<dbReference type="EMBL" id="AAKSAY010000103">
    <property type="protein sequence ID" value="ECV3654008.1"/>
    <property type="molecule type" value="Genomic_DNA"/>
</dbReference>
<evidence type="ECO:0008006" key="2">
    <source>
        <dbReference type="Google" id="ProtNLM"/>
    </source>
</evidence>
<gene>
    <name evidence="1" type="ORF">DN913_25945</name>
</gene>
<dbReference type="Pfam" id="PF07105">
    <property type="entry name" value="DUF1367"/>
    <property type="match status" value="1"/>
</dbReference>
<protein>
    <recommendedName>
        <fullName evidence="2">DUF1367 family protein</fullName>
    </recommendedName>
</protein>
<organism evidence="1">
    <name type="scientific">Salmonella enterica subsp. enterica serovar Kentucky</name>
    <dbReference type="NCBI Taxonomy" id="192955"/>
    <lineage>
        <taxon>Bacteria</taxon>
        <taxon>Pseudomonadati</taxon>
        <taxon>Pseudomonadota</taxon>
        <taxon>Gammaproteobacteria</taxon>
        <taxon>Enterobacterales</taxon>
        <taxon>Enterobacteriaceae</taxon>
        <taxon>Salmonella</taxon>
    </lineage>
</organism>
<feature type="non-terminal residue" evidence="1">
    <location>
        <position position="77"/>
    </location>
</feature>
<reference evidence="1" key="1">
    <citation type="submission" date="2018-06" db="EMBL/GenBank/DDBJ databases">
        <authorList>
            <consortium name="GenomeTrakr network: Whole genome sequencing for foodborne pathogen traceback"/>
        </authorList>
    </citation>
    <scope>NUCLEOTIDE SEQUENCE</scope>
    <source>
        <strain evidence="1">FSIS31800522</strain>
    </source>
</reference>